<keyword evidence="4 12" id="KW-0479">Metal-binding</keyword>
<dbReference type="InterPro" id="IPR023214">
    <property type="entry name" value="HAD_sf"/>
</dbReference>
<evidence type="ECO:0000256" key="11">
    <source>
        <dbReference type="ARBA" id="ARBA00047308"/>
    </source>
</evidence>
<evidence type="ECO:0000256" key="9">
    <source>
        <dbReference type="ARBA" id="ARBA00023136"/>
    </source>
</evidence>
<dbReference type="GO" id="GO:0005886">
    <property type="term" value="C:plasma membrane"/>
    <property type="evidence" value="ECO:0007669"/>
    <property type="project" value="UniProtKB-SubCell"/>
</dbReference>
<evidence type="ECO:0000256" key="7">
    <source>
        <dbReference type="ARBA" id="ARBA00022967"/>
    </source>
</evidence>
<evidence type="ECO:0000256" key="10">
    <source>
        <dbReference type="ARBA" id="ARBA00039097"/>
    </source>
</evidence>
<dbReference type="KEGG" id="agv:OJF2_70940"/>
<keyword evidence="3 12" id="KW-0812">Transmembrane</keyword>
<comment type="similarity">
    <text evidence="2 12">Belongs to the cation transport ATPase (P-type) (TC 3.A.3) family. Type IB subfamily.</text>
</comment>
<dbReference type="NCBIfam" id="TIGR01525">
    <property type="entry name" value="ATPase-IB_hvy"/>
    <property type="match status" value="1"/>
</dbReference>
<dbReference type="SUPFAM" id="SSF56784">
    <property type="entry name" value="HAD-like"/>
    <property type="match status" value="1"/>
</dbReference>
<dbReference type="InterPro" id="IPR023299">
    <property type="entry name" value="ATPase_P-typ_cyto_dom_N"/>
</dbReference>
<dbReference type="InterPro" id="IPR051014">
    <property type="entry name" value="Cation_Transport_ATPase_IB"/>
</dbReference>
<dbReference type="GO" id="GO:0016887">
    <property type="term" value="F:ATP hydrolysis activity"/>
    <property type="evidence" value="ECO:0007669"/>
    <property type="project" value="InterPro"/>
</dbReference>
<dbReference type="AlphaFoldDB" id="A0A5B9WEW6"/>
<dbReference type="SUPFAM" id="SSF55008">
    <property type="entry name" value="HMA, heavy metal-associated domain"/>
    <property type="match status" value="1"/>
</dbReference>
<dbReference type="PRINTS" id="PR00119">
    <property type="entry name" value="CATATPASE"/>
</dbReference>
<dbReference type="GO" id="GO:0005524">
    <property type="term" value="F:ATP binding"/>
    <property type="evidence" value="ECO:0007669"/>
    <property type="project" value="UniProtKB-UniRule"/>
</dbReference>
<sequence>MSQSRCTLNVQGLDCPNEVAILRDALRGMPGVRDLGFDLINGLMTVDYEAGVTSPDAVLRRVTEKARMQASLVGAAEAPGEPQASWWARNGRWASTAGAGVALGVGTAIDWLGPRLGADSGMAARAAVWCYALAVLCGGVWLYPRAVRALGRLRLDIDVLMGLAILGAIGLGQWDEAATVAFLFGLSESLEAMSLERARRAIRGLLEVAPRAAERIGPDGKVEAIDASLIAKGDRLLVRAGDTIPSDARIVKGRSGVDQKAITGESVPVDRGPGDPVYAGTVNGDGALEVEASGPVSDSLIARIVQQVRAAQAGRAPVERRIGRFAAVYTPAVVAVALLVLLGPPLGSWASTGALPAWPLWHEWFYKALVILVIACPCALVIATPVAVVSGLAAAARGGVLIKGGEFLEEVGRLRALAFDKTGTLTLGRPDVVEVVSASGPDEGGRDEVLRIAAALGDRGGHVLGKAIARHARDLRLDVPAADDYRAIPGKGALGTVGSVEYHLGSHRYIDEAGLCHPGFHDELGEAEKSAGTAVAVTASSGPVGWIRLADSPRPEAADVLAQLHGLGLRTIMLTGDNARTAAAMASQLGVGEQRAELLPADKVSAISDLASTHGPTGMVGDGVNDAPALAAAAVSVSLGGISSGAALETADIILMADDLGRLPWLIRLSRSTLANIRQNIVLALATKAVVLALAVAGRANLWMAIAADVGTTLVVVANSLRLLRTRP</sequence>
<keyword evidence="8 12" id="KW-1133">Transmembrane helix</keyword>
<dbReference type="SUPFAM" id="SSF81665">
    <property type="entry name" value="Calcium ATPase, transmembrane domain M"/>
    <property type="match status" value="1"/>
</dbReference>
<dbReference type="SFLD" id="SFLDF00027">
    <property type="entry name" value="p-type_atpase"/>
    <property type="match status" value="1"/>
</dbReference>
<dbReference type="InterPro" id="IPR008250">
    <property type="entry name" value="ATPase_P-typ_transduc_dom_A_sf"/>
</dbReference>
<feature type="transmembrane region" description="Helical" evidence="12">
    <location>
        <begin position="677"/>
        <end position="696"/>
    </location>
</feature>
<keyword evidence="14" id="KW-0378">Hydrolase</keyword>
<gene>
    <name evidence="14" type="primary">cadA</name>
    <name evidence="14" type="ORF">OJF2_70940</name>
</gene>
<dbReference type="InterPro" id="IPR027256">
    <property type="entry name" value="P-typ_ATPase_IB"/>
</dbReference>
<feature type="domain" description="HMA" evidence="13">
    <location>
        <begin position="4"/>
        <end position="70"/>
    </location>
</feature>
<dbReference type="InterPro" id="IPR059000">
    <property type="entry name" value="ATPase_P-type_domA"/>
</dbReference>
<dbReference type="InterPro" id="IPR023298">
    <property type="entry name" value="ATPase_P-typ_TM_dom_sf"/>
</dbReference>
<dbReference type="PROSITE" id="PS50846">
    <property type="entry name" value="HMA_2"/>
    <property type="match status" value="1"/>
</dbReference>
<evidence type="ECO:0000256" key="1">
    <source>
        <dbReference type="ARBA" id="ARBA00004141"/>
    </source>
</evidence>
<evidence type="ECO:0000313" key="14">
    <source>
        <dbReference type="EMBL" id="QEH38491.1"/>
    </source>
</evidence>
<keyword evidence="12" id="KW-1003">Cell membrane</keyword>
<dbReference type="PRINTS" id="PR00941">
    <property type="entry name" value="CDATPASE"/>
</dbReference>
<reference evidence="14 15" key="1">
    <citation type="submission" date="2019-08" db="EMBL/GenBank/DDBJ databases">
        <title>Deep-cultivation of Planctomycetes and their phenomic and genomic characterization uncovers novel biology.</title>
        <authorList>
            <person name="Wiegand S."/>
            <person name="Jogler M."/>
            <person name="Boedeker C."/>
            <person name="Pinto D."/>
            <person name="Vollmers J."/>
            <person name="Rivas-Marin E."/>
            <person name="Kohn T."/>
            <person name="Peeters S.H."/>
            <person name="Heuer A."/>
            <person name="Rast P."/>
            <person name="Oberbeckmann S."/>
            <person name="Bunk B."/>
            <person name="Jeske O."/>
            <person name="Meyerdierks A."/>
            <person name="Storesund J.E."/>
            <person name="Kallscheuer N."/>
            <person name="Luecker S."/>
            <person name="Lage O.M."/>
            <person name="Pohl T."/>
            <person name="Merkel B.J."/>
            <person name="Hornburger P."/>
            <person name="Mueller R.-W."/>
            <person name="Bruemmer F."/>
            <person name="Labrenz M."/>
            <person name="Spormann A.M."/>
            <person name="Op den Camp H."/>
            <person name="Overmann J."/>
            <person name="Amann R."/>
            <person name="Jetten M.S.M."/>
            <person name="Mascher T."/>
            <person name="Medema M.H."/>
            <person name="Devos D.P."/>
            <person name="Kaster A.-K."/>
            <person name="Ovreas L."/>
            <person name="Rohde M."/>
            <person name="Galperin M.Y."/>
            <person name="Jogler C."/>
        </authorList>
    </citation>
    <scope>NUCLEOTIDE SEQUENCE [LARGE SCALE GENOMIC DNA]</scope>
    <source>
        <strain evidence="14 15">OJF2</strain>
    </source>
</reference>
<keyword evidence="7" id="KW-1278">Translocase</keyword>
<protein>
    <recommendedName>
        <fullName evidence="10">P-type Zn(2+) transporter</fullName>
        <ecNumber evidence="10">7.2.2.12</ecNumber>
    </recommendedName>
</protein>
<evidence type="ECO:0000256" key="8">
    <source>
        <dbReference type="ARBA" id="ARBA00022989"/>
    </source>
</evidence>
<dbReference type="GO" id="GO:0016463">
    <property type="term" value="F:P-type zinc transporter activity"/>
    <property type="evidence" value="ECO:0007669"/>
    <property type="project" value="UniProtKB-EC"/>
</dbReference>
<dbReference type="PANTHER" id="PTHR48085:SF5">
    <property type="entry name" value="CADMIUM_ZINC-TRANSPORTING ATPASE HMA4-RELATED"/>
    <property type="match status" value="1"/>
</dbReference>
<dbReference type="SFLD" id="SFLDS00003">
    <property type="entry name" value="Haloacid_Dehalogenase"/>
    <property type="match status" value="1"/>
</dbReference>
<dbReference type="InterPro" id="IPR006121">
    <property type="entry name" value="HMA_dom"/>
</dbReference>
<keyword evidence="9 12" id="KW-0472">Membrane</keyword>
<dbReference type="PROSITE" id="PS00154">
    <property type="entry name" value="ATPASE_E1_E2"/>
    <property type="match status" value="1"/>
</dbReference>
<feature type="transmembrane region" description="Helical" evidence="12">
    <location>
        <begin position="325"/>
        <end position="344"/>
    </location>
</feature>
<dbReference type="Pfam" id="PF00122">
    <property type="entry name" value="E1-E2_ATPase"/>
    <property type="match status" value="1"/>
</dbReference>
<name>A0A5B9WEW6_9BACT</name>
<dbReference type="EC" id="7.2.2.12" evidence="10"/>
<dbReference type="InterPro" id="IPR036412">
    <property type="entry name" value="HAD-like_sf"/>
</dbReference>
<dbReference type="InterPro" id="IPR001757">
    <property type="entry name" value="P_typ_ATPase"/>
</dbReference>
<dbReference type="NCBIfam" id="TIGR01494">
    <property type="entry name" value="ATPase_P-type"/>
    <property type="match status" value="2"/>
</dbReference>
<dbReference type="Gene3D" id="3.30.70.100">
    <property type="match status" value="1"/>
</dbReference>
<evidence type="ECO:0000259" key="13">
    <source>
        <dbReference type="PROSITE" id="PS50846"/>
    </source>
</evidence>
<accession>A0A5B9WEW6</accession>
<dbReference type="EMBL" id="CP042997">
    <property type="protein sequence ID" value="QEH38491.1"/>
    <property type="molecule type" value="Genomic_DNA"/>
</dbReference>
<dbReference type="SUPFAM" id="SSF81653">
    <property type="entry name" value="Calcium ATPase, transduction domain A"/>
    <property type="match status" value="1"/>
</dbReference>
<feature type="transmembrane region" description="Helical" evidence="12">
    <location>
        <begin position="124"/>
        <end position="143"/>
    </location>
</feature>
<evidence type="ECO:0000256" key="5">
    <source>
        <dbReference type="ARBA" id="ARBA00022741"/>
    </source>
</evidence>
<keyword evidence="5 12" id="KW-0547">Nucleotide-binding</keyword>
<dbReference type="Gene3D" id="3.40.1110.10">
    <property type="entry name" value="Calcium-transporting ATPase, cytoplasmic domain N"/>
    <property type="match status" value="1"/>
</dbReference>
<keyword evidence="15" id="KW-1185">Reference proteome</keyword>
<evidence type="ECO:0000256" key="3">
    <source>
        <dbReference type="ARBA" id="ARBA00022692"/>
    </source>
</evidence>
<dbReference type="Gene3D" id="3.40.50.1000">
    <property type="entry name" value="HAD superfamily/HAD-like"/>
    <property type="match status" value="1"/>
</dbReference>
<dbReference type="InterPro" id="IPR044492">
    <property type="entry name" value="P_typ_ATPase_HD_dom"/>
</dbReference>
<dbReference type="OrthoDB" id="211392at2"/>
<organism evidence="14 15">
    <name type="scientific">Aquisphaera giovannonii</name>
    <dbReference type="NCBI Taxonomy" id="406548"/>
    <lineage>
        <taxon>Bacteria</taxon>
        <taxon>Pseudomonadati</taxon>
        <taxon>Planctomycetota</taxon>
        <taxon>Planctomycetia</taxon>
        <taxon>Isosphaerales</taxon>
        <taxon>Isosphaeraceae</taxon>
        <taxon>Aquisphaera</taxon>
    </lineage>
</organism>
<comment type="catalytic activity">
    <reaction evidence="11">
        <text>Zn(2+)(in) + ATP + H2O = Zn(2+)(out) + ADP + phosphate + H(+)</text>
        <dbReference type="Rhea" id="RHEA:20621"/>
        <dbReference type="ChEBI" id="CHEBI:15377"/>
        <dbReference type="ChEBI" id="CHEBI:15378"/>
        <dbReference type="ChEBI" id="CHEBI:29105"/>
        <dbReference type="ChEBI" id="CHEBI:30616"/>
        <dbReference type="ChEBI" id="CHEBI:43474"/>
        <dbReference type="ChEBI" id="CHEBI:456216"/>
        <dbReference type="EC" id="7.2.2.12"/>
    </reaction>
</comment>
<feature type="transmembrane region" description="Helical" evidence="12">
    <location>
        <begin position="364"/>
        <end position="393"/>
    </location>
</feature>
<dbReference type="SFLD" id="SFLDG00002">
    <property type="entry name" value="C1.7:_P-type_atpase_like"/>
    <property type="match status" value="1"/>
</dbReference>
<dbReference type="Pfam" id="PF00702">
    <property type="entry name" value="Hydrolase"/>
    <property type="match status" value="1"/>
</dbReference>
<feature type="transmembrane region" description="Helical" evidence="12">
    <location>
        <begin position="93"/>
        <end position="112"/>
    </location>
</feature>
<dbReference type="InterPro" id="IPR018303">
    <property type="entry name" value="ATPase_P-typ_P_site"/>
</dbReference>
<evidence type="ECO:0000313" key="15">
    <source>
        <dbReference type="Proteomes" id="UP000324233"/>
    </source>
</evidence>
<evidence type="ECO:0000256" key="12">
    <source>
        <dbReference type="RuleBase" id="RU362081"/>
    </source>
</evidence>
<dbReference type="GO" id="GO:0015086">
    <property type="term" value="F:cadmium ion transmembrane transporter activity"/>
    <property type="evidence" value="ECO:0007669"/>
    <property type="project" value="TreeGrafter"/>
</dbReference>
<evidence type="ECO:0000256" key="4">
    <source>
        <dbReference type="ARBA" id="ARBA00022723"/>
    </source>
</evidence>
<dbReference type="GO" id="GO:0046872">
    <property type="term" value="F:metal ion binding"/>
    <property type="evidence" value="ECO:0007669"/>
    <property type="project" value="UniProtKB-KW"/>
</dbReference>
<evidence type="ECO:0000256" key="6">
    <source>
        <dbReference type="ARBA" id="ARBA00022840"/>
    </source>
</evidence>
<dbReference type="CDD" id="cd00371">
    <property type="entry name" value="HMA"/>
    <property type="match status" value="1"/>
</dbReference>
<evidence type="ECO:0000256" key="2">
    <source>
        <dbReference type="ARBA" id="ARBA00006024"/>
    </source>
</evidence>
<comment type="subcellular location">
    <subcellularLocation>
        <location evidence="12">Cell membrane</location>
    </subcellularLocation>
    <subcellularLocation>
        <location evidence="1">Membrane</location>
        <topology evidence="1">Multi-pass membrane protein</topology>
    </subcellularLocation>
</comment>
<dbReference type="InterPro" id="IPR036163">
    <property type="entry name" value="HMA_dom_sf"/>
</dbReference>
<keyword evidence="6 12" id="KW-0067">ATP-binding</keyword>
<dbReference type="PANTHER" id="PTHR48085">
    <property type="entry name" value="CADMIUM/ZINC-TRANSPORTING ATPASE HMA2-RELATED"/>
    <property type="match status" value="1"/>
</dbReference>
<dbReference type="RefSeq" id="WP_148597929.1">
    <property type="nucleotide sequence ID" value="NZ_CP042997.1"/>
</dbReference>
<dbReference type="Proteomes" id="UP000324233">
    <property type="component" value="Chromosome"/>
</dbReference>
<proteinExistence type="inferred from homology"/>
<feature type="transmembrane region" description="Helical" evidence="12">
    <location>
        <begin position="702"/>
        <end position="724"/>
    </location>
</feature>
<dbReference type="Gene3D" id="2.70.150.10">
    <property type="entry name" value="Calcium-transporting ATPase, cytoplasmic transduction domain A"/>
    <property type="match status" value="1"/>
</dbReference>